<dbReference type="RefSeq" id="WP_132156535.1">
    <property type="nucleotide sequence ID" value="NZ_SLWR01000016.1"/>
</dbReference>
<sequence>MFVLDRSQRARVQKFPRIVAVVVSAALLVTGLEAHQPAEAAPAADPKPLATKVDSRPDLVSAVVTARAQGSKVEVESLRTETDTTWANPDGTMSTEASAAPIRFKNAAGMWQPIDLDLVQGTDGTVAPRGHAYGLQLGKRSAATGGVFASVQAGSGRQVEWLAPWALPEPSLDGTKATYADVQPGIDLVLDARRSGFEQDFVVKQRPTTAPVWRIPLRTKGLTAKPQADGSIDFVDARNVVRSRIPVAYMWDAVIDPASGDPADRSKVSVTVEQATPGRAKLVITPDPTWLLDPARVFPVTVDPTYAIQTVNTTFDTYVESDYTTDQSASPELRLGTYNGGAVKARSFVHFPTAPFKNKQIRSAVLQLWETYSASCTPTTFEVHSSDLASTSSRWGSQPTYSSTVSGSVQVAKGYSSACPGAKVTVPLASALYTGWQASSATTVGVALKAANETDSGSWKKFHSIDGSYPPNVLITYNRAPSQTTAPKVWSAVSYAAPNSSTLSYTSDLTPWVSSTASDADSNQVRYFFYFHTSTDGSGLVTSCASQAVASATEAGCAPGTLPDNTQLYVRSRAGDMDTGGNVMLFGNYSGWTPIRTAAGTPVAPTVSCPTPYGNNTWQDIPPTADVTCTVSVTTSGASYSVPGYFRLTLDGKPYGGGTGGTVAGQVKVMPPFNGGTTSTQITVPKSIAGLHQLTARSESPTGKLSGTTSYSFGWGGTMLTSPTADPRITTTDTVRIAASGPPRGTAASVTAKIRWRVSGYGGADDLVGWTEDATALPVVDNGAAGVTVNTTWDTSNATVDNYLDSDPDTTGVQPTTLNSRIPVKLDVQVCFSYDASLQCTWSQAPGTTVQRVPHAFGNGFPTADAGPGQVALWTGEFNTDTTDISVPGYTGSLSVSRSHSTYAGAPTTVNGVFGPGWTAQFDGADAGAAGTEVVDSTRIDGTIALLDGDGTGLVFQSPTGQRRTTAAFATGTWVPADEDTELDGSRLTVSGSGTSTTLSLIEDDGTVTTFTPAAAPVANAATVFRPDGIAEPGVASKTSYSYDASGRVSRILAPVPPGVTCPATGTLNPGCRALRFDYGTTGTATGRLVNAWLDIYNPDKTGGAGMDSINVATYTYDTSGRLATVTDPRSGLSTQYTYNASNHLTSVKPAGQVPYQFNYVTVDQREKLDTVTRDRPAGDPAGGTATLGKYVYDVPLSGTGLPDLTGGSVARWNQKATPTNGFAVFGPDHPLTGAPGSGDWQYADLQYTDAAGYTINTAKYGAGDWQYTSTDYNDQGNVVRELDERALRAVIDDTMPSGATVDQLASVTVYNADITNAAGDTVVTPAGTLVTDTYGPARYAALKNGTVAWVRPHTHTTFDQGAPNAGINPDTSLPYRLATTETSFAHDPGTGTDLETTSQTLTDYSAPVAGDPDGWALSLPGKTITDVDLDGSNSSGDIVKVTRYDTESRVIETRQPASNGADAGTTKTVYYTTAANASFAECGLKPQWAGLVCKTYPAAAPTGPSGATPTLPSTTTSAFTYLLAPKTVTEASGTVTRTTTTTYLLDGRISSAKTVVAGLTGSTPNTEKVTTYDSATGQPTVATAKNADGTTAGTITTGYDTWGRQTTYQPSGESATTTVYNAAGSVATVTDANGSTTYTYDGTDAAGKTEHRGLATKVDVTTAGSTWTSTGAYDADGSMTIQKLPGGVTQYNDLDNTGEPTGLRYTGQVTTVNDDGSTTVDPNGGWLSWSLDNDITGRVTHEWTPDGTAFTDPGGGAIPYDRHYSYDNAGRLTQVNDRTAAASGADPDAAPCVTRTYGFDANDNRLTKATAPAAADGSCTTSGATTVTRAFDTADRPVTGANGVGSYSYDLLGRTTTLPASDAPRPADGDIGLAYFDSDLASSITQGATTTTYTLDALDRRSTETVTNASGSTQTIRHYTDTSDNPTWVTQGATTQRYAELIGGDLSLTVNQSGTADLTLANTHGDIVTTVDLPGGGAAAEGIVGWNNYDEYGNAAGTTADTGAVDYGWLGAKQRSTSGSGLTLMGVRLYNAATGLFTSADPVPGGNANAYTYPSDPINSFDLDGRFGWKKFLSRAATVAGIAAAVACVIGTGGLCLGAALVAAGASAAWHGYNAATGGETWGHAARNVAFDFATTRFRAARYASPGRFARIGKLAKWRNHTKSIRRFGRHRGRWLHRISPRRHFRHYVHSWRHHPWHTAGWTAANAGLGYKSYRGWDIP</sequence>
<dbReference type="Gene3D" id="2.180.10.10">
    <property type="entry name" value="RHS repeat-associated core"/>
    <property type="match status" value="2"/>
</dbReference>
<dbReference type="NCBIfam" id="TIGR03696">
    <property type="entry name" value="Rhs_assc_core"/>
    <property type="match status" value="1"/>
</dbReference>
<feature type="signal peptide" evidence="2">
    <location>
        <begin position="1"/>
        <end position="40"/>
    </location>
</feature>
<proteinExistence type="predicted"/>
<evidence type="ECO:0000313" key="5">
    <source>
        <dbReference type="Proteomes" id="UP000295573"/>
    </source>
</evidence>
<keyword evidence="5" id="KW-1185">Reference proteome</keyword>
<organism evidence="4 5">
    <name type="scientific">Kribbella antiqua</name>
    <dbReference type="NCBI Taxonomy" id="2512217"/>
    <lineage>
        <taxon>Bacteria</taxon>
        <taxon>Bacillati</taxon>
        <taxon>Actinomycetota</taxon>
        <taxon>Actinomycetes</taxon>
        <taxon>Propionibacteriales</taxon>
        <taxon>Kribbellaceae</taxon>
        <taxon>Kribbella</taxon>
    </lineage>
</organism>
<gene>
    <name evidence="4" type="ORF">EV646_116143</name>
</gene>
<name>A0A4R2I9F0_9ACTN</name>
<dbReference type="Pfam" id="PF05593">
    <property type="entry name" value="RHS_repeat"/>
    <property type="match status" value="1"/>
</dbReference>
<dbReference type="Pfam" id="PF20148">
    <property type="entry name" value="DUF6531"/>
    <property type="match status" value="1"/>
</dbReference>
<feature type="chain" id="PRO_5020378753" evidence="2">
    <location>
        <begin position="41"/>
        <end position="2221"/>
    </location>
</feature>
<dbReference type="Proteomes" id="UP000295573">
    <property type="component" value="Unassembled WGS sequence"/>
</dbReference>
<evidence type="ECO:0000256" key="2">
    <source>
        <dbReference type="SAM" id="SignalP"/>
    </source>
</evidence>
<reference evidence="4 5" key="1">
    <citation type="journal article" date="2015" name="Stand. Genomic Sci.">
        <title>Genomic Encyclopedia of Bacterial and Archaeal Type Strains, Phase III: the genomes of soil and plant-associated and newly described type strains.</title>
        <authorList>
            <person name="Whitman W.B."/>
            <person name="Woyke T."/>
            <person name="Klenk H.P."/>
            <person name="Zhou Y."/>
            <person name="Lilburn T.G."/>
            <person name="Beck B.J."/>
            <person name="De Vos P."/>
            <person name="Vandamme P."/>
            <person name="Eisen J.A."/>
            <person name="Garrity G."/>
            <person name="Hugenholtz P."/>
            <person name="Kyrpides N.C."/>
        </authorList>
    </citation>
    <scope>NUCLEOTIDE SEQUENCE [LARGE SCALE GENOMIC DNA]</scope>
    <source>
        <strain evidence="4 5">VKM Ac-2541</strain>
    </source>
</reference>
<dbReference type="EMBL" id="SLWR01000016">
    <property type="protein sequence ID" value="TCO41051.1"/>
    <property type="molecule type" value="Genomic_DNA"/>
</dbReference>
<dbReference type="OrthoDB" id="9762066at2"/>
<keyword evidence="2" id="KW-0732">Signal</keyword>
<feature type="domain" description="DUF6531" evidence="3">
    <location>
        <begin position="871"/>
        <end position="923"/>
    </location>
</feature>
<accession>A0A4R2I9F0</accession>
<dbReference type="InterPro" id="IPR045351">
    <property type="entry name" value="DUF6531"/>
</dbReference>
<evidence type="ECO:0000259" key="3">
    <source>
        <dbReference type="Pfam" id="PF20148"/>
    </source>
</evidence>
<evidence type="ECO:0000256" key="1">
    <source>
        <dbReference type="SAM" id="MobiDB-lite"/>
    </source>
</evidence>
<dbReference type="InterPro" id="IPR022385">
    <property type="entry name" value="Rhs_assc_core"/>
</dbReference>
<dbReference type="InterPro" id="IPR031325">
    <property type="entry name" value="RHS_repeat"/>
</dbReference>
<protein>
    <submittedName>
        <fullName evidence="4">RHS repeat-associated protein</fullName>
    </submittedName>
</protein>
<feature type="compositionally biased region" description="Polar residues" evidence="1">
    <location>
        <begin position="83"/>
        <end position="93"/>
    </location>
</feature>
<evidence type="ECO:0000313" key="4">
    <source>
        <dbReference type="EMBL" id="TCO41051.1"/>
    </source>
</evidence>
<feature type="region of interest" description="Disordered" evidence="1">
    <location>
        <begin position="74"/>
        <end position="93"/>
    </location>
</feature>
<comment type="caution">
    <text evidence="4">The sequence shown here is derived from an EMBL/GenBank/DDBJ whole genome shotgun (WGS) entry which is preliminary data.</text>
</comment>